<sequence>MTENPIPLFFFFFFPRTPPQSSPSSTSTHTSTTPSSEKSVQQARLGGPLTVLGSALIFYASFGLMSSFGFFQDYYSREFLSSSSSSSIALVGTLQMGLTNLMGALSGALCDRFGVKWLLVGSGFGVTTALVVLSFVQSGQFWIVFLIQGVLMGLSISFGVQPALTVVGQHFKARRGLALGVVSMGSAVGGIGFPLMLGQVMPRWGFGVAMRLAAGKVVVCYSIALCLCTSKPVRSSGCKESTFRVDFGGFLDPRYAVLCVGTWFAILGLWLPAYYVKTYADNIYPGNNVSKYFLCMMNGCSMLGGTLGGLLGDRIGRFNLLWPVTFLSGCLCLFLWLLSTNLSTLIFFVCAYGFFSSSVNTLPTSIIGQITPDDKFGARTGAFYSVITISSLIGTPIGGALIVDEHVREGYRWLILFSGTALIVGSMFMLGSRMLHGNDSRRKQEIEVS</sequence>
<feature type="transmembrane region" description="Helical" evidence="4">
    <location>
        <begin position="414"/>
        <end position="435"/>
    </location>
</feature>
<evidence type="ECO:0000313" key="7">
    <source>
        <dbReference type="Proteomes" id="UP000054032"/>
    </source>
</evidence>
<evidence type="ECO:0000259" key="5">
    <source>
        <dbReference type="PROSITE" id="PS50850"/>
    </source>
</evidence>
<evidence type="ECO:0000256" key="2">
    <source>
        <dbReference type="ARBA" id="ARBA00006727"/>
    </source>
</evidence>
<dbReference type="InterPro" id="IPR020846">
    <property type="entry name" value="MFS_dom"/>
</dbReference>
<dbReference type="RefSeq" id="XP_007687374.1">
    <property type="nucleotide sequence ID" value="XM_007689184.1"/>
</dbReference>
<feature type="transmembrane region" description="Helical" evidence="4">
    <location>
        <begin position="45"/>
        <end position="68"/>
    </location>
</feature>
<dbReference type="GeneID" id="19128301"/>
<dbReference type="PANTHER" id="PTHR11360">
    <property type="entry name" value="MONOCARBOXYLATE TRANSPORTER"/>
    <property type="match status" value="1"/>
</dbReference>
<dbReference type="AlphaFoldDB" id="W6ZR35"/>
<dbReference type="KEGG" id="bor:COCMIDRAFT_93658"/>
<comment type="subcellular location">
    <subcellularLocation>
        <location evidence="1">Membrane</location>
        <topology evidence="1">Multi-pass membrane protein</topology>
    </subcellularLocation>
</comment>
<evidence type="ECO:0000256" key="1">
    <source>
        <dbReference type="ARBA" id="ARBA00004141"/>
    </source>
</evidence>
<feature type="transmembrane region" description="Helical" evidence="4">
    <location>
        <begin position="142"/>
        <end position="164"/>
    </location>
</feature>
<dbReference type="InterPro" id="IPR036259">
    <property type="entry name" value="MFS_trans_sf"/>
</dbReference>
<keyword evidence="4" id="KW-0812">Transmembrane</keyword>
<dbReference type="OrthoDB" id="6509908at2759"/>
<dbReference type="InterPro" id="IPR050327">
    <property type="entry name" value="Proton-linked_MCT"/>
</dbReference>
<dbReference type="EMBL" id="KI963971">
    <property type="protein sequence ID" value="EUC46146.1"/>
    <property type="molecule type" value="Genomic_DNA"/>
</dbReference>
<evidence type="ECO:0000313" key="6">
    <source>
        <dbReference type="EMBL" id="EUC46146.1"/>
    </source>
</evidence>
<feature type="domain" description="Major facilitator superfamily (MFS) profile" evidence="5">
    <location>
        <begin position="254"/>
        <end position="449"/>
    </location>
</feature>
<dbReference type="HOGENOM" id="CLU_001265_1_0_1"/>
<keyword evidence="4" id="KW-1133">Transmembrane helix</keyword>
<dbReference type="Gene3D" id="1.20.1250.20">
    <property type="entry name" value="MFS general substrate transporter like domains"/>
    <property type="match status" value="2"/>
</dbReference>
<dbReference type="PANTHER" id="PTHR11360:SF281">
    <property type="entry name" value="ASPYRIDONES EFFLUX PROTEIN APDF-RELATED"/>
    <property type="match status" value="1"/>
</dbReference>
<feature type="compositionally biased region" description="Low complexity" evidence="3">
    <location>
        <begin position="22"/>
        <end position="36"/>
    </location>
</feature>
<feature type="transmembrane region" description="Helical" evidence="4">
    <location>
        <begin position="88"/>
        <end position="110"/>
    </location>
</feature>
<feature type="transmembrane region" description="Helical" evidence="4">
    <location>
        <begin position="382"/>
        <end position="402"/>
    </location>
</feature>
<evidence type="ECO:0000256" key="4">
    <source>
        <dbReference type="SAM" id="Phobius"/>
    </source>
</evidence>
<feature type="transmembrane region" description="Helical" evidence="4">
    <location>
        <begin position="318"/>
        <end position="338"/>
    </location>
</feature>
<dbReference type="InterPro" id="IPR011701">
    <property type="entry name" value="MFS"/>
</dbReference>
<proteinExistence type="inferred from homology"/>
<comment type="similarity">
    <text evidence="2">Belongs to the major facilitator superfamily. Monocarboxylate porter (TC 2.A.1.13) family.</text>
</comment>
<dbReference type="GO" id="GO:0022857">
    <property type="term" value="F:transmembrane transporter activity"/>
    <property type="evidence" value="ECO:0007669"/>
    <property type="project" value="InterPro"/>
</dbReference>
<dbReference type="SUPFAM" id="SSF103473">
    <property type="entry name" value="MFS general substrate transporter"/>
    <property type="match status" value="1"/>
</dbReference>
<dbReference type="Proteomes" id="UP000054032">
    <property type="component" value="Unassembled WGS sequence"/>
</dbReference>
<gene>
    <name evidence="6" type="ORF">COCMIDRAFT_93658</name>
</gene>
<protein>
    <recommendedName>
        <fullName evidence="5">Major facilitator superfamily (MFS) profile domain-containing protein</fullName>
    </recommendedName>
</protein>
<dbReference type="eggNOG" id="KOG2504">
    <property type="taxonomic scope" value="Eukaryota"/>
</dbReference>
<feature type="region of interest" description="Disordered" evidence="3">
    <location>
        <begin position="18"/>
        <end position="40"/>
    </location>
</feature>
<dbReference type="PROSITE" id="PS50850">
    <property type="entry name" value="MFS"/>
    <property type="match status" value="1"/>
</dbReference>
<evidence type="ECO:0000256" key="3">
    <source>
        <dbReference type="SAM" id="MobiDB-lite"/>
    </source>
</evidence>
<feature type="transmembrane region" description="Helical" evidence="4">
    <location>
        <begin position="291"/>
        <end position="311"/>
    </location>
</feature>
<feature type="transmembrane region" description="Helical" evidence="4">
    <location>
        <begin position="209"/>
        <end position="230"/>
    </location>
</feature>
<reference evidence="6 7" key="1">
    <citation type="journal article" date="2013" name="PLoS Genet.">
        <title>Comparative genome structure, secondary metabolite, and effector coding capacity across Cochliobolus pathogens.</title>
        <authorList>
            <person name="Condon B.J."/>
            <person name="Leng Y."/>
            <person name="Wu D."/>
            <person name="Bushley K.E."/>
            <person name="Ohm R.A."/>
            <person name="Otillar R."/>
            <person name="Martin J."/>
            <person name="Schackwitz W."/>
            <person name="Grimwood J."/>
            <person name="MohdZainudin N."/>
            <person name="Xue C."/>
            <person name="Wang R."/>
            <person name="Manning V.A."/>
            <person name="Dhillon B."/>
            <person name="Tu Z.J."/>
            <person name="Steffenson B.J."/>
            <person name="Salamov A."/>
            <person name="Sun H."/>
            <person name="Lowry S."/>
            <person name="LaButti K."/>
            <person name="Han J."/>
            <person name="Copeland A."/>
            <person name="Lindquist E."/>
            <person name="Barry K."/>
            <person name="Schmutz J."/>
            <person name="Baker S.E."/>
            <person name="Ciuffetti L.M."/>
            <person name="Grigoriev I.V."/>
            <person name="Zhong S."/>
            <person name="Turgeon B.G."/>
        </authorList>
    </citation>
    <scope>NUCLEOTIDE SEQUENCE [LARGE SCALE GENOMIC DNA]</scope>
    <source>
        <strain evidence="6 7">ATCC 44560</strain>
    </source>
</reference>
<feature type="transmembrane region" description="Helical" evidence="4">
    <location>
        <begin position="176"/>
        <end position="197"/>
    </location>
</feature>
<feature type="transmembrane region" description="Helical" evidence="4">
    <location>
        <begin position="344"/>
        <end position="362"/>
    </location>
</feature>
<keyword evidence="4" id="KW-0472">Membrane</keyword>
<feature type="transmembrane region" description="Helical" evidence="4">
    <location>
        <begin position="251"/>
        <end position="271"/>
    </location>
</feature>
<feature type="transmembrane region" description="Helical" evidence="4">
    <location>
        <begin position="117"/>
        <end position="136"/>
    </location>
</feature>
<name>W6ZR35_COCMI</name>
<dbReference type="Pfam" id="PF07690">
    <property type="entry name" value="MFS_1"/>
    <property type="match status" value="1"/>
</dbReference>
<keyword evidence="7" id="KW-1185">Reference proteome</keyword>
<dbReference type="GO" id="GO:0016020">
    <property type="term" value="C:membrane"/>
    <property type="evidence" value="ECO:0007669"/>
    <property type="project" value="UniProtKB-SubCell"/>
</dbReference>
<accession>W6ZR35</accession>
<organism evidence="6 7">
    <name type="scientific">Bipolaris oryzae ATCC 44560</name>
    <dbReference type="NCBI Taxonomy" id="930090"/>
    <lineage>
        <taxon>Eukaryota</taxon>
        <taxon>Fungi</taxon>
        <taxon>Dikarya</taxon>
        <taxon>Ascomycota</taxon>
        <taxon>Pezizomycotina</taxon>
        <taxon>Dothideomycetes</taxon>
        <taxon>Pleosporomycetidae</taxon>
        <taxon>Pleosporales</taxon>
        <taxon>Pleosporineae</taxon>
        <taxon>Pleosporaceae</taxon>
        <taxon>Bipolaris</taxon>
    </lineage>
</organism>